<protein>
    <recommendedName>
        <fullName evidence="3">Capsid protein</fullName>
    </recommendedName>
</protein>
<evidence type="ECO:0000313" key="10">
    <source>
        <dbReference type="Proteomes" id="UP001228629"/>
    </source>
</evidence>
<dbReference type="SUPFAM" id="SSF88633">
    <property type="entry name" value="Positive stranded ssRNA viruses"/>
    <property type="match status" value="1"/>
</dbReference>
<evidence type="ECO:0000256" key="1">
    <source>
        <dbReference type="ARBA" id="ARBA00004328"/>
    </source>
</evidence>
<keyword evidence="10" id="KW-1185">Reference proteome</keyword>
<comment type="subcellular location">
    <subcellularLocation>
        <location evidence="1">Virion</location>
    </subcellularLocation>
</comment>
<dbReference type="InterPro" id="IPR029053">
    <property type="entry name" value="Viral_coat"/>
</dbReference>
<evidence type="ECO:0000256" key="5">
    <source>
        <dbReference type="ARBA" id="ARBA00022844"/>
    </source>
</evidence>
<dbReference type="EMBL" id="MK889164">
    <property type="protein sequence ID" value="QGL04935.1"/>
    <property type="molecule type" value="Genomic_RNA"/>
</dbReference>
<comment type="similarity">
    <text evidence="2">Belongs to the icosahedral plant coat protein family.</text>
</comment>
<keyword evidence="6" id="KW-1142">T=3 icosahedral capsid protein</keyword>
<dbReference type="PRINTS" id="PR00233">
    <property type="entry name" value="ICOSAHEDRAL"/>
</dbReference>
<name>A0A649X160_9VIRU</name>
<keyword evidence="5" id="KW-0946">Virion</keyword>
<evidence type="ECO:0000313" key="9">
    <source>
        <dbReference type="EMBL" id="QGL04935.1"/>
    </source>
</evidence>
<dbReference type="InterPro" id="IPR000937">
    <property type="entry name" value="Capsid_prot_S-dom_vir"/>
</dbReference>
<dbReference type="Proteomes" id="UP001228629">
    <property type="component" value="Segment"/>
</dbReference>
<keyword evidence="4 9" id="KW-0167">Capsid protein</keyword>
<dbReference type="Gene3D" id="2.60.120.20">
    <property type="match status" value="1"/>
</dbReference>
<dbReference type="GO" id="GO:0005198">
    <property type="term" value="F:structural molecule activity"/>
    <property type="evidence" value="ECO:0007669"/>
    <property type="project" value="InterPro"/>
</dbReference>
<feature type="region of interest" description="Disordered" evidence="7">
    <location>
        <begin position="33"/>
        <end position="63"/>
    </location>
</feature>
<evidence type="ECO:0000259" key="8">
    <source>
        <dbReference type="Pfam" id="PF00729"/>
    </source>
</evidence>
<sequence>MSCDTTVSYLNCWRSLRPLDGTDKTRWLEMAKNNKNQQRRAQSQRDKARNKQQPRQRRSGITSTVVANRAYVGSMPGPRMRATNGGGMMVCNTESGPDVASSSTSLGFNTATVPLIPTNFTWLRGVALSFSKYRWNRLRLFYLPAVGSSTAGRVASSLIYDGADLTPANLAAIIAGNRSTFGPVWAGQSGFDSSNPFANHSDMIHLDLDCSKLDKKYYPTTTLSNYNGLSSSDKNIYCPASLLVGADAIVATAVVVGSFYITYEIEFVEPVASHING</sequence>
<dbReference type="Pfam" id="PF00729">
    <property type="entry name" value="Viral_coat"/>
    <property type="match status" value="1"/>
</dbReference>
<evidence type="ECO:0000256" key="2">
    <source>
        <dbReference type="ARBA" id="ARBA00007446"/>
    </source>
</evidence>
<feature type="domain" description="Icosahedral viral capsid protein S" evidence="8">
    <location>
        <begin position="66"/>
        <end position="272"/>
    </location>
</feature>
<reference evidence="9" key="1">
    <citation type="journal article" date="2019" name="Viruses">
        <title>A Novel RNA Virus Related to Sobemoviruses Confers Hypovirulence on the Phytopathogenic Fungus Sclerotinia sclerotiorum.</title>
        <authorList>
            <person name="Azhar A."/>
            <person name="Mu F."/>
            <person name="Huang H."/>
            <person name="Cheng J."/>
            <person name="Fu Y."/>
            <person name="Hamid M.R."/>
            <person name="Jiang D."/>
            <person name="Xie J."/>
        </authorList>
    </citation>
    <scope>NUCLEOTIDE SEQUENCE</scope>
    <source>
        <strain evidence="9">277</strain>
    </source>
</reference>
<evidence type="ECO:0000256" key="4">
    <source>
        <dbReference type="ARBA" id="ARBA00022561"/>
    </source>
</evidence>
<accession>A0A649X160</accession>
<organism evidence="9 10">
    <name type="scientific">Hubei sclerotinia RNA virus 1</name>
    <dbReference type="NCBI Taxonomy" id="2605950"/>
    <lineage>
        <taxon>Viruses</taxon>
        <taxon>Riboviria</taxon>
        <taxon>Orthornavirae</taxon>
        <taxon>Pisuviricota</taxon>
        <taxon>Pisoniviricetes</taxon>
        <taxon>Sobelivirales</taxon>
        <taxon>Solemoviridae</taxon>
        <taxon>Hubsclerovirus</taxon>
        <taxon>Hubsclerovirus HUSRV</taxon>
    </lineage>
</organism>
<proteinExistence type="inferred from homology"/>
<evidence type="ECO:0000256" key="7">
    <source>
        <dbReference type="SAM" id="MobiDB-lite"/>
    </source>
</evidence>
<evidence type="ECO:0000256" key="3">
    <source>
        <dbReference type="ARBA" id="ARBA00018091"/>
    </source>
</evidence>
<dbReference type="GO" id="GO:0039617">
    <property type="term" value="C:T=3 icosahedral viral capsid"/>
    <property type="evidence" value="ECO:0007669"/>
    <property type="project" value="UniProtKB-KW"/>
</dbReference>
<evidence type="ECO:0000256" key="6">
    <source>
        <dbReference type="ARBA" id="ARBA00023060"/>
    </source>
</evidence>